<reference evidence="1 2" key="1">
    <citation type="journal article" date="2009" name="Int. J. Syst. Evol. Microbiol.">
        <title>Paenibacillus contaminans sp. nov., isolated from a contaminated laboratory plate.</title>
        <authorList>
            <person name="Chou J.H."/>
            <person name="Lee J.H."/>
            <person name="Lin M.C."/>
            <person name="Chang P.S."/>
            <person name="Arun A.B."/>
            <person name="Young C.C."/>
            <person name="Chen W.M."/>
        </authorList>
    </citation>
    <scope>NUCLEOTIDE SEQUENCE [LARGE SCALE GENOMIC DNA]</scope>
    <source>
        <strain evidence="1 2">CKOBP-6</strain>
    </source>
</reference>
<evidence type="ECO:0000313" key="2">
    <source>
        <dbReference type="Proteomes" id="UP000250369"/>
    </source>
</evidence>
<organism evidence="1 2">
    <name type="scientific">Paenibacillus contaminans</name>
    <dbReference type="NCBI Taxonomy" id="450362"/>
    <lineage>
        <taxon>Bacteria</taxon>
        <taxon>Bacillati</taxon>
        <taxon>Bacillota</taxon>
        <taxon>Bacilli</taxon>
        <taxon>Bacillales</taxon>
        <taxon>Paenibacillaceae</taxon>
        <taxon>Paenibacillus</taxon>
    </lineage>
</organism>
<sequence length="80" mass="9332">MEKCQSSTGGARTDLLKYEYIMLVRRPDQYGVKYFIDEAPLPSYNDISLTRTLNILGEQGWELAAKENENSYILKRRRRG</sequence>
<gene>
    <name evidence="1" type="ORF">DQG23_23600</name>
</gene>
<proteinExistence type="predicted"/>
<accession>A0A329MFL4</accession>
<dbReference type="Proteomes" id="UP000250369">
    <property type="component" value="Unassembled WGS sequence"/>
</dbReference>
<comment type="caution">
    <text evidence="1">The sequence shown here is derived from an EMBL/GenBank/DDBJ whole genome shotgun (WGS) entry which is preliminary data.</text>
</comment>
<keyword evidence="2" id="KW-1185">Reference proteome</keyword>
<evidence type="ECO:0000313" key="1">
    <source>
        <dbReference type="EMBL" id="RAV18725.1"/>
    </source>
</evidence>
<protein>
    <recommendedName>
        <fullName evidence="3">DUF4177 domain-containing protein</fullName>
    </recommendedName>
</protein>
<dbReference type="EMBL" id="QMFB01000015">
    <property type="protein sequence ID" value="RAV18725.1"/>
    <property type="molecule type" value="Genomic_DNA"/>
</dbReference>
<evidence type="ECO:0008006" key="3">
    <source>
        <dbReference type="Google" id="ProtNLM"/>
    </source>
</evidence>
<name>A0A329MFL4_9BACL</name>
<dbReference type="AlphaFoldDB" id="A0A329MFL4"/>